<keyword evidence="12" id="KW-0175">Coiled coil</keyword>
<dbReference type="Gene3D" id="3.40.50.2300">
    <property type="match status" value="1"/>
</dbReference>
<dbReference type="GO" id="GO:0022857">
    <property type="term" value="F:transmembrane transporter activity"/>
    <property type="evidence" value="ECO:0007669"/>
    <property type="project" value="InterPro"/>
</dbReference>
<feature type="transmembrane region" description="Helical" evidence="13">
    <location>
        <begin position="6"/>
        <end position="25"/>
    </location>
</feature>
<evidence type="ECO:0000256" key="8">
    <source>
        <dbReference type="ARBA" id="ARBA00022777"/>
    </source>
</evidence>
<dbReference type="CDD" id="cd00075">
    <property type="entry name" value="HATPase"/>
    <property type="match status" value="1"/>
</dbReference>
<feature type="domain" description="Histidine kinase" evidence="14">
    <location>
        <begin position="813"/>
        <end position="1025"/>
    </location>
</feature>
<dbReference type="SMART" id="SM00387">
    <property type="entry name" value="HATPase_c"/>
    <property type="match status" value="1"/>
</dbReference>
<dbReference type="Proteomes" id="UP001239782">
    <property type="component" value="Chromosome"/>
</dbReference>
<feature type="transmembrane region" description="Helical" evidence="13">
    <location>
        <begin position="199"/>
        <end position="217"/>
    </location>
</feature>
<dbReference type="PROSITE" id="PS50110">
    <property type="entry name" value="RESPONSE_REGULATORY"/>
    <property type="match status" value="1"/>
</dbReference>
<dbReference type="InterPro" id="IPR036890">
    <property type="entry name" value="HATPase_C_sf"/>
</dbReference>
<dbReference type="CDD" id="cd10322">
    <property type="entry name" value="SLC5sbd"/>
    <property type="match status" value="1"/>
</dbReference>
<dbReference type="GO" id="GO:0005886">
    <property type="term" value="C:plasma membrane"/>
    <property type="evidence" value="ECO:0007669"/>
    <property type="project" value="TreeGrafter"/>
</dbReference>
<dbReference type="SUPFAM" id="SSF52172">
    <property type="entry name" value="CheY-like"/>
    <property type="match status" value="1"/>
</dbReference>
<dbReference type="Pfam" id="PF00072">
    <property type="entry name" value="Response_reg"/>
    <property type="match status" value="1"/>
</dbReference>
<feature type="transmembrane region" description="Helical" evidence="13">
    <location>
        <begin position="328"/>
        <end position="361"/>
    </location>
</feature>
<protein>
    <recommendedName>
        <fullName evidence="4">histidine kinase</fullName>
        <ecNumber evidence="4">2.7.13.3</ecNumber>
    </recommendedName>
</protein>
<sequence length="1164" mass="130342">MISSWLIIACSLIYIALLFAIAYIFERRKTTAKHNTWVYSLSLAIFCTSWAFYGTIQQAASTGWFFAPTYVGAILLMFLGWRFLSKLVSVGQHNNITSISDFISSRYGKSQRLAGTITFIALVALVPYIALQLKALTTSYTLLTAPSVLHQSSTQNLYQDAALYISLLMALFAIVFGTRRVDATEHQTGIIHAVAFESIVKLIAFIALGIYVCYHFFDGVSDVLDKAQSIPKIQSNWQQNYSPMLFWTHTLLGLLAIFCLPRQFHVLVVENKDVHDVKRSRWIFSSYLLLINIFILPIAVAGLIYFNHESVSADTFILAFPLSEGSELFALIGYIGGFSAATSMIIIVSVVLSTMISNDIILPLAIHFKWLKNSPTQNLQKWLLRIRRAIIVGLLLLAFIYYRTIASAFELASIGLLSFSLVAQFAPSIIGAIYWKQGNKVGVIAGLLVGIATWIYLLLIPSLATSGYLEQSVLHEPWFGIEFLAPGFWLNGSIFDSLTLGVFWSLALNTLTFIFVSLNVKPSASEKLQALQFVAPRELTGHEEQIFIENKVTLKDLFNLSERFIGEKKNKEFIQQHYGNNSRRYFSSTIATVKDIELCQKRLSRVIGGSSAQIVMDTVTGKKKMPLHDVVDIVDEASQVFTFNRELLQSAMENISHGISVIDRDLKLVAWNKQYQQLFHYPDDLLTVGRPIEDLIRFNAEQGLFGEGDQTHQVRKRLNYLKNAAPHTFERKHNQGKVLKVQGNPMPGGGFVTVFIDITELRQKQEELAEINSSLEERVSQRTYELLEINQELDHAKHEADEANQSKTRFLAAASHDILQPINAASLFTQALLEQQTEKPIEQQLKMIKKSLLSADELLSDLLDISKMDAGVIEARIDSFPLQKLFNQLAAEFSVIAKKKNIQLRVSKTTALVSSDSQLLKRILQNFLSNAIRYTREGGKVLLGARRRQDSVEIQVLDNGIGIAPDNLSAIFEEFTRADPHSSAPGHGLGLAIVQRCATLLEHSITVDSKLGKGSCFGLSLPTQGFQSVSLDNEQDTIELSEKSMFHNKVALCIDNDESIQMAMQQLLEQWGFKVHVASSKIEAIEMVAALNIDILLVDYHLNNGERGIDVIESIHESHWVPAVLITADRSQEVSQAAIELDIPIAYKPVKAFRLRTLLKKILL</sequence>
<dbReference type="InterPro" id="IPR038377">
    <property type="entry name" value="Na/Glc_symporter_sf"/>
</dbReference>
<dbReference type="InterPro" id="IPR001789">
    <property type="entry name" value="Sig_transdc_resp-reg_receiver"/>
</dbReference>
<keyword evidence="8 16" id="KW-0418">Kinase</keyword>
<reference evidence="16 17" key="1">
    <citation type="submission" date="2023-08" db="EMBL/GenBank/DDBJ databases">
        <title>Pleionea litopenaei sp. nov., isolated from stomach of juvenile Litopenaeus vannamei.</title>
        <authorList>
            <person name="Rho A.M."/>
            <person name="Hwang C.Y."/>
        </authorList>
    </citation>
    <scope>NUCLEOTIDE SEQUENCE [LARGE SCALE GENOMIC DNA]</scope>
    <source>
        <strain evidence="16 17">HL-JVS1</strain>
    </source>
</reference>
<feature type="transmembrane region" description="Helical" evidence="13">
    <location>
        <begin position="37"/>
        <end position="56"/>
    </location>
</feature>
<feature type="transmembrane region" description="Helical" evidence="13">
    <location>
        <begin position="62"/>
        <end position="84"/>
    </location>
</feature>
<dbReference type="PANTHER" id="PTHR43047:SF9">
    <property type="entry name" value="HISTIDINE KINASE"/>
    <property type="match status" value="1"/>
</dbReference>
<proteinExistence type="inferred from homology"/>
<dbReference type="PRINTS" id="PR00344">
    <property type="entry name" value="BCTRLSENSOR"/>
</dbReference>
<keyword evidence="9 13" id="KW-1133">Transmembrane helix</keyword>
<name>A0AA51X759_9GAMM</name>
<dbReference type="InterPro" id="IPR005467">
    <property type="entry name" value="His_kinase_dom"/>
</dbReference>
<dbReference type="KEGG" id="plei:Q9312_01180"/>
<dbReference type="InterPro" id="IPR036097">
    <property type="entry name" value="HisK_dim/P_sf"/>
</dbReference>
<feature type="transmembrane region" description="Helical" evidence="13">
    <location>
        <begin position="498"/>
        <end position="518"/>
    </location>
</feature>
<feature type="transmembrane region" description="Helical" evidence="13">
    <location>
        <begin position="244"/>
        <end position="261"/>
    </location>
</feature>
<dbReference type="NCBIfam" id="NF041832">
    <property type="entry name" value="near_NosP_CTERM"/>
    <property type="match status" value="1"/>
</dbReference>
<evidence type="ECO:0000256" key="2">
    <source>
        <dbReference type="ARBA" id="ARBA00004141"/>
    </source>
</evidence>
<dbReference type="Gene3D" id="3.30.450.20">
    <property type="entry name" value="PAS domain"/>
    <property type="match status" value="1"/>
</dbReference>
<dbReference type="Gene3D" id="1.20.1730.10">
    <property type="entry name" value="Sodium/glucose cotransporter"/>
    <property type="match status" value="1"/>
</dbReference>
<dbReference type="InterPro" id="IPR001734">
    <property type="entry name" value="Na/solute_symporter"/>
</dbReference>
<dbReference type="GO" id="GO:0000155">
    <property type="term" value="F:phosphorelay sensor kinase activity"/>
    <property type="evidence" value="ECO:0007669"/>
    <property type="project" value="InterPro"/>
</dbReference>
<accession>A0AA51X759</accession>
<evidence type="ECO:0000256" key="9">
    <source>
        <dbReference type="ARBA" id="ARBA00022989"/>
    </source>
</evidence>
<keyword evidence="5 11" id="KW-0597">Phosphoprotein</keyword>
<feature type="transmembrane region" description="Helical" evidence="13">
    <location>
        <begin position="382"/>
        <end position="402"/>
    </location>
</feature>
<dbReference type="CDD" id="cd00082">
    <property type="entry name" value="HisKA"/>
    <property type="match status" value="1"/>
</dbReference>
<keyword evidence="6 16" id="KW-0808">Transferase</keyword>
<dbReference type="PROSITE" id="PS50283">
    <property type="entry name" value="NA_SOLUT_SYMP_3"/>
    <property type="match status" value="1"/>
</dbReference>
<dbReference type="Pfam" id="PF12860">
    <property type="entry name" value="PAS_7"/>
    <property type="match status" value="1"/>
</dbReference>
<evidence type="ECO:0000256" key="13">
    <source>
        <dbReference type="SAM" id="Phobius"/>
    </source>
</evidence>
<evidence type="ECO:0000256" key="3">
    <source>
        <dbReference type="ARBA" id="ARBA00006434"/>
    </source>
</evidence>
<dbReference type="EMBL" id="CP133548">
    <property type="protein sequence ID" value="WMS87551.1"/>
    <property type="molecule type" value="Genomic_DNA"/>
</dbReference>
<feature type="transmembrane region" description="Helical" evidence="13">
    <location>
        <begin position="442"/>
        <end position="464"/>
    </location>
</feature>
<dbReference type="PROSITE" id="PS50109">
    <property type="entry name" value="HIS_KIN"/>
    <property type="match status" value="1"/>
</dbReference>
<dbReference type="SUPFAM" id="SSF55785">
    <property type="entry name" value="PYP-like sensor domain (PAS domain)"/>
    <property type="match status" value="1"/>
</dbReference>
<evidence type="ECO:0000256" key="4">
    <source>
        <dbReference type="ARBA" id="ARBA00012438"/>
    </source>
</evidence>
<comment type="similarity">
    <text evidence="3">Belongs to the sodium:solute symporter (SSF) (TC 2.A.21) family.</text>
</comment>
<dbReference type="SMART" id="SM00448">
    <property type="entry name" value="REC"/>
    <property type="match status" value="1"/>
</dbReference>
<dbReference type="InterPro" id="IPR011006">
    <property type="entry name" value="CheY-like_superfamily"/>
</dbReference>
<dbReference type="InterPro" id="IPR003594">
    <property type="entry name" value="HATPase_dom"/>
</dbReference>
<feature type="transmembrane region" description="Helical" evidence="13">
    <location>
        <begin position="282"/>
        <end position="308"/>
    </location>
</feature>
<dbReference type="Gene3D" id="1.10.287.130">
    <property type="match status" value="1"/>
</dbReference>
<dbReference type="FunFam" id="1.10.287.130:FF:000063">
    <property type="entry name" value="Hybrid sensor histidine kinase/response regulator"/>
    <property type="match status" value="1"/>
</dbReference>
<keyword evidence="10 13" id="KW-0472">Membrane</keyword>
<feature type="coiled-coil region" evidence="12">
    <location>
        <begin position="758"/>
        <end position="806"/>
    </location>
</feature>
<dbReference type="RefSeq" id="WP_309202691.1">
    <property type="nucleotide sequence ID" value="NZ_CP133548.1"/>
</dbReference>
<evidence type="ECO:0000256" key="1">
    <source>
        <dbReference type="ARBA" id="ARBA00000085"/>
    </source>
</evidence>
<keyword evidence="7 13" id="KW-0812">Transmembrane</keyword>
<feature type="transmembrane region" description="Helical" evidence="13">
    <location>
        <begin position="161"/>
        <end position="178"/>
    </location>
</feature>
<evidence type="ECO:0000256" key="10">
    <source>
        <dbReference type="ARBA" id="ARBA00023136"/>
    </source>
</evidence>
<dbReference type="SMART" id="SM00091">
    <property type="entry name" value="PAS"/>
    <property type="match status" value="1"/>
</dbReference>
<evidence type="ECO:0000256" key="11">
    <source>
        <dbReference type="PROSITE-ProRule" id="PRU00169"/>
    </source>
</evidence>
<feature type="transmembrane region" description="Helical" evidence="13">
    <location>
        <begin position="113"/>
        <end position="131"/>
    </location>
</feature>
<dbReference type="EC" id="2.7.13.3" evidence="4"/>
<dbReference type="CDD" id="cd00156">
    <property type="entry name" value="REC"/>
    <property type="match status" value="1"/>
</dbReference>
<comment type="subcellular location">
    <subcellularLocation>
        <location evidence="2">Membrane</location>
        <topology evidence="2">Multi-pass membrane protein</topology>
    </subcellularLocation>
</comment>
<evidence type="ECO:0000256" key="6">
    <source>
        <dbReference type="ARBA" id="ARBA00022679"/>
    </source>
</evidence>
<evidence type="ECO:0000256" key="5">
    <source>
        <dbReference type="ARBA" id="ARBA00022553"/>
    </source>
</evidence>
<dbReference type="SUPFAM" id="SSF47384">
    <property type="entry name" value="Homodimeric domain of signal transducing histidine kinase"/>
    <property type="match status" value="1"/>
</dbReference>
<dbReference type="AlphaFoldDB" id="A0AA51X759"/>
<gene>
    <name evidence="16" type="ORF">Q9312_01180</name>
</gene>
<dbReference type="InterPro" id="IPR035965">
    <property type="entry name" value="PAS-like_dom_sf"/>
</dbReference>
<organism evidence="16 17">
    <name type="scientific">Pleionea litopenaei</name>
    <dbReference type="NCBI Taxonomy" id="3070815"/>
    <lineage>
        <taxon>Bacteria</taxon>
        <taxon>Pseudomonadati</taxon>
        <taxon>Pseudomonadota</taxon>
        <taxon>Gammaproteobacteria</taxon>
        <taxon>Oceanospirillales</taxon>
        <taxon>Pleioneaceae</taxon>
        <taxon>Pleionea</taxon>
    </lineage>
</organism>
<dbReference type="InterPro" id="IPR003661">
    <property type="entry name" value="HisK_dim/P_dom"/>
</dbReference>
<dbReference type="GO" id="GO:0009927">
    <property type="term" value="F:histidine phosphotransfer kinase activity"/>
    <property type="evidence" value="ECO:0007669"/>
    <property type="project" value="TreeGrafter"/>
</dbReference>
<evidence type="ECO:0000256" key="7">
    <source>
        <dbReference type="ARBA" id="ARBA00022692"/>
    </source>
</evidence>
<evidence type="ECO:0000259" key="15">
    <source>
        <dbReference type="PROSITE" id="PS50110"/>
    </source>
</evidence>
<dbReference type="InterPro" id="IPR004358">
    <property type="entry name" value="Sig_transdc_His_kin-like_C"/>
</dbReference>
<feature type="transmembrane region" description="Helical" evidence="13">
    <location>
        <begin position="414"/>
        <end position="435"/>
    </location>
</feature>
<evidence type="ECO:0000259" key="14">
    <source>
        <dbReference type="PROSITE" id="PS50109"/>
    </source>
</evidence>
<dbReference type="InterPro" id="IPR000014">
    <property type="entry name" value="PAS"/>
</dbReference>
<evidence type="ECO:0000313" key="16">
    <source>
        <dbReference type="EMBL" id="WMS87551.1"/>
    </source>
</evidence>
<evidence type="ECO:0000313" key="17">
    <source>
        <dbReference type="Proteomes" id="UP001239782"/>
    </source>
</evidence>
<feature type="modified residue" description="4-aspartylphosphate" evidence="11">
    <location>
        <position position="1099"/>
    </location>
</feature>
<dbReference type="FunFam" id="3.30.565.10:FF:000049">
    <property type="entry name" value="Two-component sensor histidine kinase"/>
    <property type="match status" value="1"/>
</dbReference>
<dbReference type="Pfam" id="PF00512">
    <property type="entry name" value="HisKA"/>
    <property type="match status" value="1"/>
</dbReference>
<evidence type="ECO:0000256" key="12">
    <source>
        <dbReference type="SAM" id="Coils"/>
    </source>
</evidence>
<dbReference type="SUPFAM" id="SSF55874">
    <property type="entry name" value="ATPase domain of HSP90 chaperone/DNA topoisomerase II/histidine kinase"/>
    <property type="match status" value="1"/>
</dbReference>
<dbReference type="Pfam" id="PF02518">
    <property type="entry name" value="HATPase_c"/>
    <property type="match status" value="1"/>
</dbReference>
<feature type="domain" description="Response regulatory" evidence="15">
    <location>
        <begin position="1050"/>
        <end position="1164"/>
    </location>
</feature>
<comment type="catalytic activity">
    <reaction evidence="1">
        <text>ATP + protein L-histidine = ADP + protein N-phospho-L-histidine.</text>
        <dbReference type="EC" id="2.7.13.3"/>
    </reaction>
</comment>
<keyword evidence="17" id="KW-1185">Reference proteome</keyword>
<dbReference type="Gene3D" id="3.30.565.10">
    <property type="entry name" value="Histidine kinase-like ATPase, C-terminal domain"/>
    <property type="match status" value="1"/>
</dbReference>
<dbReference type="SMART" id="SM00388">
    <property type="entry name" value="HisKA"/>
    <property type="match status" value="1"/>
</dbReference>
<dbReference type="PANTHER" id="PTHR43047">
    <property type="entry name" value="TWO-COMPONENT HISTIDINE PROTEIN KINASE"/>
    <property type="match status" value="1"/>
</dbReference>